<dbReference type="PANTHER" id="PTHR13389">
    <property type="entry name" value="PUMILIO HOMOLOG 3"/>
    <property type="match status" value="1"/>
</dbReference>
<dbReference type="SMART" id="SM00025">
    <property type="entry name" value="Pumilio"/>
    <property type="match status" value="4"/>
</dbReference>
<feature type="domain" description="PUM-HD" evidence="5">
    <location>
        <begin position="146"/>
        <end position="507"/>
    </location>
</feature>
<dbReference type="GO" id="GO:0005730">
    <property type="term" value="C:nucleolus"/>
    <property type="evidence" value="ECO:0007669"/>
    <property type="project" value="TreeGrafter"/>
</dbReference>
<dbReference type="Proteomes" id="UP000799429">
    <property type="component" value="Unassembled WGS sequence"/>
</dbReference>
<evidence type="ECO:0000259" key="5">
    <source>
        <dbReference type="PROSITE" id="PS50303"/>
    </source>
</evidence>
<dbReference type="Pfam" id="PF08144">
    <property type="entry name" value="CPL"/>
    <property type="match status" value="1"/>
</dbReference>
<evidence type="ECO:0000256" key="1">
    <source>
        <dbReference type="ARBA" id="ARBA00022737"/>
    </source>
</evidence>
<keyword evidence="2" id="KW-0694">RNA-binding</keyword>
<dbReference type="InterPro" id="IPR011989">
    <property type="entry name" value="ARM-like"/>
</dbReference>
<sequence>MAGIKRKQESDITKSVKSKKLKPISTVGKPAIPSKKSEGKVEFESEELIESDTSEDDNGFYGFSAKEGDSKDLEDTHSEDEEHEGARLPRSSKPSLQKNISGGGPSTILNGTNSRETHAKQKALAKERKAAKPNANSIHRSKKIWERLRIKSAVAKEERQQLVEELFDIITGKIKDFVFKHDAVRAVQCALKYANAEQRIMIAQELKGDYKTLAESRYAKFLVAKLIVSGGDKVRDMIVPEFYGHVKRLINHPEAAWILDDIYRGVATKSQKAILLREWYGAEFSLFESSEKDSTADLSSILTTAPEKRTPILKYLHRMINQLVQKKMTAFTMLHDAMLQYYLNLKPSSEESAEFLELLKGDEEGDLLKNLAFTASGSQVICFTLAYGTPKDRRHILKAYKDNIESLAFDKHGHQILLTAYEVIDDTVTTSKSIFPELIGKEPGDAQYEKVLSLTNHIIGRAALMYPLTGISRHLIPTHVVNLMKKVVEIRKDTSKKDPATRREELIRGISTPILSTIVARAQDLVTTGYGCHLITDALLEASGDKSAAVSAVAVTAAGDPNAEKHIANSSHAGRMLKTLVQGGRFNVESKEIVRANPPLEFGNALYEVVKEWVGDWAIGQSSFVIVNMIEAEDFSHSEALLKALKKKRKEIRKAAEIGGKDEEPAKSKKAENGTQKKVDQKWKGNLGARLLLERLQ</sequence>
<evidence type="ECO:0000256" key="3">
    <source>
        <dbReference type="ARBA" id="ARBA00024893"/>
    </source>
</evidence>
<evidence type="ECO:0000256" key="2">
    <source>
        <dbReference type="ARBA" id="ARBA00022884"/>
    </source>
</evidence>
<protein>
    <submittedName>
        <fullName evidence="6">ARM repeat-containing protein</fullName>
    </submittedName>
</protein>
<feature type="compositionally biased region" description="Basic and acidic residues" evidence="4">
    <location>
        <begin position="66"/>
        <end position="76"/>
    </location>
</feature>
<dbReference type="SUPFAM" id="SSF48371">
    <property type="entry name" value="ARM repeat"/>
    <property type="match status" value="1"/>
</dbReference>
<evidence type="ECO:0000256" key="4">
    <source>
        <dbReference type="SAM" id="MobiDB-lite"/>
    </source>
</evidence>
<organism evidence="6 7">
    <name type="scientific">Patellaria atrata CBS 101060</name>
    <dbReference type="NCBI Taxonomy" id="1346257"/>
    <lineage>
        <taxon>Eukaryota</taxon>
        <taxon>Fungi</taxon>
        <taxon>Dikarya</taxon>
        <taxon>Ascomycota</taxon>
        <taxon>Pezizomycotina</taxon>
        <taxon>Dothideomycetes</taxon>
        <taxon>Dothideomycetes incertae sedis</taxon>
        <taxon>Patellariales</taxon>
        <taxon>Patellariaceae</taxon>
        <taxon>Patellaria</taxon>
    </lineage>
</organism>
<reference evidence="6" key="1">
    <citation type="journal article" date="2020" name="Stud. Mycol.">
        <title>101 Dothideomycetes genomes: a test case for predicting lifestyles and emergence of pathogens.</title>
        <authorList>
            <person name="Haridas S."/>
            <person name="Albert R."/>
            <person name="Binder M."/>
            <person name="Bloem J."/>
            <person name="Labutti K."/>
            <person name="Salamov A."/>
            <person name="Andreopoulos B."/>
            <person name="Baker S."/>
            <person name="Barry K."/>
            <person name="Bills G."/>
            <person name="Bluhm B."/>
            <person name="Cannon C."/>
            <person name="Castanera R."/>
            <person name="Culley D."/>
            <person name="Daum C."/>
            <person name="Ezra D."/>
            <person name="Gonzalez J."/>
            <person name="Henrissat B."/>
            <person name="Kuo A."/>
            <person name="Liang C."/>
            <person name="Lipzen A."/>
            <person name="Lutzoni F."/>
            <person name="Magnuson J."/>
            <person name="Mondo S."/>
            <person name="Nolan M."/>
            <person name="Ohm R."/>
            <person name="Pangilinan J."/>
            <person name="Park H.-J."/>
            <person name="Ramirez L."/>
            <person name="Alfaro M."/>
            <person name="Sun H."/>
            <person name="Tritt A."/>
            <person name="Yoshinaga Y."/>
            <person name="Zwiers L.-H."/>
            <person name="Turgeon B."/>
            <person name="Goodwin S."/>
            <person name="Spatafora J."/>
            <person name="Crous P."/>
            <person name="Grigoriev I."/>
        </authorList>
    </citation>
    <scope>NUCLEOTIDE SEQUENCE</scope>
    <source>
        <strain evidence="6">CBS 101060</strain>
    </source>
</reference>
<dbReference type="InterPro" id="IPR016024">
    <property type="entry name" value="ARM-type_fold"/>
</dbReference>
<dbReference type="PANTHER" id="PTHR13389:SF0">
    <property type="entry name" value="PUMILIO HOMOLOG 3"/>
    <property type="match status" value="1"/>
</dbReference>
<comment type="function">
    <text evidence="3">RNA-binding nucleolar protein required for pre-rRNA processing. Involved in production of 18S rRNA and assembly of small ribosomal subunit.</text>
</comment>
<keyword evidence="7" id="KW-1185">Reference proteome</keyword>
<dbReference type="GO" id="GO:0003729">
    <property type="term" value="F:mRNA binding"/>
    <property type="evidence" value="ECO:0007669"/>
    <property type="project" value="TreeGrafter"/>
</dbReference>
<feature type="compositionally biased region" description="Basic and acidic residues" evidence="4">
    <location>
        <begin position="1"/>
        <end position="14"/>
    </location>
</feature>
<dbReference type="InterPro" id="IPR001313">
    <property type="entry name" value="Pumilio_RNA-bd_rpt"/>
</dbReference>
<feature type="region of interest" description="Disordered" evidence="4">
    <location>
        <begin position="1"/>
        <end position="119"/>
    </location>
</feature>
<dbReference type="InterPro" id="IPR040059">
    <property type="entry name" value="PUM3"/>
</dbReference>
<dbReference type="EMBL" id="MU006090">
    <property type="protein sequence ID" value="KAF2842557.1"/>
    <property type="molecule type" value="Genomic_DNA"/>
</dbReference>
<dbReference type="PROSITE" id="PS50303">
    <property type="entry name" value="PUM_HD"/>
    <property type="match status" value="1"/>
</dbReference>
<evidence type="ECO:0000313" key="7">
    <source>
        <dbReference type="Proteomes" id="UP000799429"/>
    </source>
</evidence>
<name>A0A9P4SIR3_9PEZI</name>
<comment type="caution">
    <text evidence="6">The sequence shown here is derived from an EMBL/GenBank/DDBJ whole genome shotgun (WGS) entry which is preliminary data.</text>
</comment>
<feature type="compositionally biased region" description="Acidic residues" evidence="4">
    <location>
        <begin position="44"/>
        <end position="58"/>
    </location>
</feature>
<dbReference type="InterPro" id="IPR012959">
    <property type="entry name" value="CPL_dom"/>
</dbReference>
<keyword evidence="1" id="KW-0677">Repeat</keyword>
<dbReference type="Gene3D" id="1.25.10.10">
    <property type="entry name" value="Leucine-rich Repeat Variant"/>
    <property type="match status" value="1"/>
</dbReference>
<dbReference type="AlphaFoldDB" id="A0A9P4SIR3"/>
<feature type="region of interest" description="Disordered" evidence="4">
    <location>
        <begin position="653"/>
        <end position="682"/>
    </location>
</feature>
<evidence type="ECO:0000313" key="6">
    <source>
        <dbReference type="EMBL" id="KAF2842557.1"/>
    </source>
</evidence>
<gene>
    <name evidence="6" type="ORF">M501DRAFT_927200</name>
</gene>
<dbReference type="GO" id="GO:0006417">
    <property type="term" value="P:regulation of translation"/>
    <property type="evidence" value="ECO:0007669"/>
    <property type="project" value="TreeGrafter"/>
</dbReference>
<accession>A0A9P4SIR3</accession>
<dbReference type="OrthoDB" id="497380at2759"/>
<proteinExistence type="predicted"/>
<dbReference type="InterPro" id="IPR033133">
    <property type="entry name" value="PUM-HD"/>
</dbReference>